<protein>
    <recommendedName>
        <fullName evidence="4">SXP/RAL-2 family protein Ani s 5-like cation-binding domain-containing protein</fullName>
    </recommendedName>
</protein>
<organism evidence="2 3">
    <name type="scientific">Caenorhabditis nigoni</name>
    <dbReference type="NCBI Taxonomy" id="1611254"/>
    <lineage>
        <taxon>Eukaryota</taxon>
        <taxon>Metazoa</taxon>
        <taxon>Ecdysozoa</taxon>
        <taxon>Nematoda</taxon>
        <taxon>Chromadorea</taxon>
        <taxon>Rhabditida</taxon>
        <taxon>Rhabditina</taxon>
        <taxon>Rhabditomorpha</taxon>
        <taxon>Rhabditoidea</taxon>
        <taxon>Rhabditidae</taxon>
        <taxon>Peloderinae</taxon>
        <taxon>Caenorhabditis</taxon>
    </lineage>
</organism>
<dbReference type="EMBL" id="PDUG01000006">
    <property type="protein sequence ID" value="PIC20601.1"/>
    <property type="molecule type" value="Genomic_DNA"/>
</dbReference>
<keyword evidence="3" id="KW-1185">Reference proteome</keyword>
<comment type="caution">
    <text evidence="2">The sequence shown here is derived from an EMBL/GenBank/DDBJ whole genome shotgun (WGS) entry which is preliminary data.</text>
</comment>
<gene>
    <name evidence="2" type="primary">Cnig_chr_X.g25742</name>
    <name evidence="2" type="ORF">B9Z55_025742</name>
</gene>
<keyword evidence="1" id="KW-0732">Signal</keyword>
<evidence type="ECO:0000313" key="3">
    <source>
        <dbReference type="Proteomes" id="UP000230233"/>
    </source>
</evidence>
<reference evidence="3" key="1">
    <citation type="submission" date="2017-10" db="EMBL/GenBank/DDBJ databases">
        <title>Rapid genome shrinkage in a self-fertile nematode reveals novel sperm competition proteins.</title>
        <authorList>
            <person name="Yin D."/>
            <person name="Schwarz E.M."/>
            <person name="Thomas C.G."/>
            <person name="Felde R.L."/>
            <person name="Korf I.F."/>
            <person name="Cutter A.D."/>
            <person name="Schartner C.M."/>
            <person name="Ralston E.J."/>
            <person name="Meyer B.J."/>
            <person name="Haag E.S."/>
        </authorList>
    </citation>
    <scope>NUCLEOTIDE SEQUENCE [LARGE SCALE GENOMIC DNA]</scope>
    <source>
        <strain evidence="3">JU1422</strain>
    </source>
</reference>
<feature type="chain" id="PRO_5013848708" description="SXP/RAL-2 family protein Ani s 5-like cation-binding domain-containing protein" evidence="1">
    <location>
        <begin position="19"/>
        <end position="80"/>
    </location>
</feature>
<proteinExistence type="predicted"/>
<evidence type="ECO:0008006" key="4">
    <source>
        <dbReference type="Google" id="ProtNLM"/>
    </source>
</evidence>
<dbReference type="Proteomes" id="UP000230233">
    <property type="component" value="Chromosome X"/>
</dbReference>
<accession>A0A2G5T0F7</accession>
<dbReference type="AlphaFoldDB" id="A0A2G5T0F7"/>
<evidence type="ECO:0000313" key="2">
    <source>
        <dbReference type="EMBL" id="PIC20601.1"/>
    </source>
</evidence>
<sequence length="80" mass="8392">MLLFPNLLLLLYIMTVSPSPAISHGDANLVDGAVEALTAASSESPDVLTALKTLGPKAATLFKSFMPIGRMAFQTLNSTV</sequence>
<evidence type="ECO:0000256" key="1">
    <source>
        <dbReference type="SAM" id="SignalP"/>
    </source>
</evidence>
<feature type="signal peptide" evidence="1">
    <location>
        <begin position="1"/>
        <end position="18"/>
    </location>
</feature>
<name>A0A2G5T0F7_9PELO</name>